<dbReference type="GO" id="GO:2001135">
    <property type="term" value="P:regulation of endocytic recycling"/>
    <property type="evidence" value="ECO:0007669"/>
    <property type="project" value="TreeGrafter"/>
</dbReference>
<dbReference type="Proteomes" id="UP000007879">
    <property type="component" value="Unassembled WGS sequence"/>
</dbReference>
<evidence type="ECO:0000256" key="2">
    <source>
        <dbReference type="SAM" id="MobiDB-lite"/>
    </source>
</evidence>
<dbReference type="Pfam" id="PF12456">
    <property type="entry name" value="hSac2"/>
    <property type="match status" value="1"/>
</dbReference>
<sequence>MATSPSLHLSHKSSRVDASNLLSIELDDMGSIDQQGLLPGGRGESADPNLEVWITKSHVMIMKRGESTVDTLWYSREDGSLLVGSSIDVQANSVPTKLCHSFGLIGKLQLLSNTGWYLLIITEAKSIGRLPNTDSDVFCIERVALISLSAEKSIDEIKMETYAQDRREKDVKDIGKLEKKLKEALLQMFNGSRSFYFSYETDLTQSVQRKHDCGDANKLRKWERVDERFFWNKNMLQDLLDNDKTIDKWVLPVVQGYIEIKTIPIPSPDQLGIFLKKQQSHDTHVTTFLLGTPPKEGMATASVDVEERGGEEIKRNDRKDEHDIYSSTPLAASLPNELNDTLTQSNQHQLDQSITDTQSDLISFHTDSKSSQSDLKSSQIDPKSDSESSQAFVMVPNISSDVPTVTMALISRRSRHRAGTRYLRRGVDNEGHVANFVETEMLLLAATHLLSFIVVRGSVPVYWTQPGNRYRPLPIIEQTDEETAVAFERHFESQMNLYREQVIVNLINQSGRERIVSTAFEKQLLTLDCPSLTYVAFDFHHHCKVNQWHNINLLLSNIEQYITRQKYFWIDNDEGSSGQPLCYQNGVFRVNCMDCLDRTNVVQSVICKEFIQTALQKLGLIDPFTSLTGQFLRHYQELWANNGDTISRQYTGTDAMKGDLTRYGQRRLYGVMKDGYNSAHRYLQSLFRDAYRQVVIDLQQGAPVQDALTTLSQSQKGISEDEQGLRQRSYSDLPPWSSEREQLIADMIKTCRDNLFPNTSVPVKGWALIEPAGYSFVPTSEGEEDAVLLLCKERRHICVANYNNEFEQVACCIRIPLDRIERISIGPIGSILKTSRRVYMRLFYTLFPGCSCYFTFRPIHSISLEEDKLTLLSLSQELVEVQPTITLQEQRLTKKASKFHEGIVYLISPSEWAADGWENVLIPVKETRETAPDKGGSIFYDNVSSSSSASVRLSIPSPNEEEKGGEGERVSSQSSITDDDNDESFSAPASPSKSRESKITTLQERSRLFSHGSAEDLPSRVIQDDSGKGERRRHKRRESIGYVILASASSSIDQNESSPDQLIQIDDFQFRERVPSPRSPSSPPNNTKPPGPTTTISPTISPIPTSTTSPSSFSPTFSPSFSTAFSYNATTGSLPEKTLPPSLSPVEAITLSAPVCVTDFEPLEGNTAPSTAANTGGTGKRFSRWKAKLFKQSQQQEARYEEEEELEEKQSDSRFYVDNVEEEKEEVVAGGRGRLARSILRGIKTSSSSLTREKVDNVEIIDEEKQLMISAMAASRTKFIII</sequence>
<gene>
    <name evidence="4" type="primary">100634330</name>
</gene>
<dbReference type="EnsemblMetazoa" id="Aqu2.1.20852_001">
    <property type="protein sequence ID" value="Aqu2.1.20852_001"/>
    <property type="gene ID" value="Aqu2.1.20852"/>
</dbReference>
<dbReference type="PANTHER" id="PTHR45662">
    <property type="entry name" value="PHOSPHATIDYLINOSITIDE PHOSPHATASE SAC1"/>
    <property type="match status" value="1"/>
</dbReference>
<feature type="region of interest" description="Disordered" evidence="2">
    <location>
        <begin position="712"/>
        <end position="732"/>
    </location>
</feature>
<evidence type="ECO:0000313" key="5">
    <source>
        <dbReference type="Proteomes" id="UP000007879"/>
    </source>
</evidence>
<feature type="compositionally biased region" description="Polar residues" evidence="2">
    <location>
        <begin position="325"/>
        <end position="335"/>
    </location>
</feature>
<dbReference type="GO" id="GO:0045334">
    <property type="term" value="C:clathrin-coated endocytic vesicle"/>
    <property type="evidence" value="ECO:0007669"/>
    <property type="project" value="TreeGrafter"/>
</dbReference>
<keyword evidence="1" id="KW-0175">Coiled coil</keyword>
<feature type="region of interest" description="Disordered" evidence="2">
    <location>
        <begin position="949"/>
        <end position="1035"/>
    </location>
</feature>
<feature type="region of interest" description="Disordered" evidence="2">
    <location>
        <begin position="1073"/>
        <end position="1114"/>
    </location>
</feature>
<dbReference type="STRING" id="400682.A0A1X7TZJ7"/>
<dbReference type="GO" id="GO:0005769">
    <property type="term" value="C:early endosome"/>
    <property type="evidence" value="ECO:0007669"/>
    <property type="project" value="TreeGrafter"/>
</dbReference>
<keyword evidence="5" id="KW-1185">Reference proteome</keyword>
<dbReference type="eggNOG" id="KOG1890">
    <property type="taxonomic scope" value="Eukaryota"/>
</dbReference>
<dbReference type="EnsemblMetazoa" id="XM_020001279.1">
    <property type="protein sequence ID" value="XP_019856838.1"/>
    <property type="gene ID" value="LOC100634330"/>
</dbReference>
<organism evidence="4">
    <name type="scientific">Amphimedon queenslandica</name>
    <name type="common">Sponge</name>
    <dbReference type="NCBI Taxonomy" id="400682"/>
    <lineage>
        <taxon>Eukaryota</taxon>
        <taxon>Metazoa</taxon>
        <taxon>Porifera</taxon>
        <taxon>Demospongiae</taxon>
        <taxon>Heteroscleromorpha</taxon>
        <taxon>Haplosclerida</taxon>
        <taxon>Niphatidae</taxon>
        <taxon>Amphimedon</taxon>
    </lineage>
</organism>
<accession>A0A1X7TZJ7</accession>
<feature type="compositionally biased region" description="Basic and acidic residues" evidence="2">
    <location>
        <begin position="960"/>
        <end position="969"/>
    </location>
</feature>
<dbReference type="InterPro" id="IPR002013">
    <property type="entry name" value="SAC_dom"/>
</dbReference>
<dbReference type="InParanoid" id="A0A1X7TZJ7"/>
<feature type="region of interest" description="Disordered" evidence="2">
    <location>
        <begin position="363"/>
        <end position="389"/>
    </location>
</feature>
<feature type="coiled-coil region" evidence="1">
    <location>
        <begin position="1186"/>
        <end position="1226"/>
    </location>
</feature>
<dbReference type="OrthoDB" id="405996at2759"/>
<evidence type="ECO:0000259" key="3">
    <source>
        <dbReference type="PROSITE" id="PS50275"/>
    </source>
</evidence>
<dbReference type="PROSITE" id="PS50275">
    <property type="entry name" value="SAC"/>
    <property type="match status" value="1"/>
</dbReference>
<dbReference type="InterPro" id="IPR022158">
    <property type="entry name" value="Inositol_phosphatase"/>
</dbReference>
<feature type="compositionally biased region" description="Basic and acidic residues" evidence="2">
    <location>
        <begin position="305"/>
        <end position="324"/>
    </location>
</feature>
<protein>
    <recommendedName>
        <fullName evidence="3">SAC domain-containing protein</fullName>
    </recommendedName>
</protein>
<dbReference type="KEGG" id="aqu:100634330"/>
<feature type="compositionally biased region" description="Low complexity" evidence="2">
    <location>
        <begin position="1093"/>
        <end position="1114"/>
    </location>
</feature>
<dbReference type="PANTHER" id="PTHR45662:SF8">
    <property type="entry name" value="PHOSPHATIDYLINOSITIDE PHOSPHATASE SAC2"/>
    <property type="match status" value="1"/>
</dbReference>
<evidence type="ECO:0000313" key="4">
    <source>
        <dbReference type="EnsemblMetazoa" id="Aqu2.1.20852_001"/>
    </source>
</evidence>
<feature type="domain" description="SAC" evidence="3">
    <location>
        <begin position="186"/>
        <end position="652"/>
    </location>
</feature>
<name>A0A1X7TZJ7_AMPQE</name>
<feature type="region of interest" description="Disordered" evidence="2">
    <location>
        <begin position="291"/>
        <end position="335"/>
    </location>
</feature>
<reference evidence="4" key="2">
    <citation type="submission" date="2017-05" db="UniProtKB">
        <authorList>
            <consortium name="EnsemblMetazoa"/>
        </authorList>
    </citation>
    <scope>IDENTIFICATION</scope>
</reference>
<reference evidence="5" key="1">
    <citation type="journal article" date="2010" name="Nature">
        <title>The Amphimedon queenslandica genome and the evolution of animal complexity.</title>
        <authorList>
            <person name="Srivastava M."/>
            <person name="Simakov O."/>
            <person name="Chapman J."/>
            <person name="Fahey B."/>
            <person name="Gauthier M.E."/>
            <person name="Mitros T."/>
            <person name="Richards G.S."/>
            <person name="Conaco C."/>
            <person name="Dacre M."/>
            <person name="Hellsten U."/>
            <person name="Larroux C."/>
            <person name="Putnam N.H."/>
            <person name="Stanke M."/>
            <person name="Adamska M."/>
            <person name="Darling A."/>
            <person name="Degnan S.M."/>
            <person name="Oakley T.H."/>
            <person name="Plachetzki D.C."/>
            <person name="Zhai Y."/>
            <person name="Adamski M."/>
            <person name="Calcino A."/>
            <person name="Cummins S.F."/>
            <person name="Goodstein D.M."/>
            <person name="Harris C."/>
            <person name="Jackson D.J."/>
            <person name="Leys S.P."/>
            <person name="Shu S."/>
            <person name="Woodcroft B.J."/>
            <person name="Vervoort M."/>
            <person name="Kosik K.S."/>
            <person name="Manning G."/>
            <person name="Degnan B.M."/>
            <person name="Rokhsar D.S."/>
        </authorList>
    </citation>
    <scope>NUCLEOTIDE SEQUENCE [LARGE SCALE GENOMIC DNA]</scope>
</reference>
<feature type="compositionally biased region" description="Basic and acidic residues" evidence="2">
    <location>
        <begin position="1013"/>
        <end position="1029"/>
    </location>
</feature>
<dbReference type="GO" id="GO:0046856">
    <property type="term" value="P:phosphatidylinositol dephosphorylation"/>
    <property type="evidence" value="ECO:0007669"/>
    <property type="project" value="TreeGrafter"/>
</dbReference>
<dbReference type="GO" id="GO:0043812">
    <property type="term" value="F:phosphatidylinositol-4-phosphate phosphatase activity"/>
    <property type="evidence" value="ECO:0007669"/>
    <property type="project" value="TreeGrafter"/>
</dbReference>
<feature type="compositionally biased region" description="Low complexity" evidence="2">
    <location>
        <begin position="369"/>
        <end position="379"/>
    </location>
</feature>
<evidence type="ECO:0000256" key="1">
    <source>
        <dbReference type="SAM" id="Coils"/>
    </source>
</evidence>
<feature type="compositionally biased region" description="Pro residues" evidence="2">
    <location>
        <begin position="1077"/>
        <end position="1092"/>
    </location>
</feature>
<dbReference type="Pfam" id="PF02383">
    <property type="entry name" value="Syja_N"/>
    <property type="match status" value="1"/>
</dbReference>
<proteinExistence type="predicted"/>